<dbReference type="SFLD" id="SFLDG01137">
    <property type="entry name" value="C1.6.1:_Phosphoserine_Phosphat"/>
    <property type="match status" value="1"/>
</dbReference>
<evidence type="ECO:0000313" key="18">
    <source>
        <dbReference type="Proteomes" id="UP001154259"/>
    </source>
</evidence>
<evidence type="ECO:0000313" key="16">
    <source>
        <dbReference type="EMBL" id="CAI3930856.1"/>
    </source>
</evidence>
<name>A0A9W4TNG3_9PROT</name>
<dbReference type="SFLD" id="SFLDF00029">
    <property type="entry name" value="phosphoserine_phosphatase"/>
    <property type="match status" value="1"/>
</dbReference>
<reference evidence="15" key="1">
    <citation type="submission" date="2022-10" db="EMBL/GenBank/DDBJ databases">
        <authorList>
            <person name="Botero Cardona J."/>
        </authorList>
    </citation>
    <scope>NUCLEOTIDE SEQUENCE</scope>
    <source>
        <strain evidence="15">LMG 31819</strain>
        <strain evidence="16">R-53529</strain>
    </source>
</reference>
<dbReference type="InterPro" id="IPR023214">
    <property type="entry name" value="HAD_sf"/>
</dbReference>
<protein>
    <recommendedName>
        <fullName evidence="5">Phosphoserine phosphatase</fullName>
        <ecNumber evidence="4">3.1.3.3</ecNumber>
    </recommendedName>
    <alternativeName>
        <fullName evidence="11">O-phosphoserine phosphohydrolase</fullName>
    </alternativeName>
</protein>
<evidence type="ECO:0000256" key="4">
    <source>
        <dbReference type="ARBA" id="ARBA00012640"/>
    </source>
</evidence>
<evidence type="ECO:0000256" key="6">
    <source>
        <dbReference type="ARBA" id="ARBA00022605"/>
    </source>
</evidence>
<feature type="active site" description="Proton donor" evidence="14">
    <location>
        <position position="91"/>
    </location>
</feature>
<dbReference type="GO" id="GO:0036424">
    <property type="term" value="F:L-phosphoserine phosphatase activity"/>
    <property type="evidence" value="ECO:0007669"/>
    <property type="project" value="InterPro"/>
</dbReference>
<evidence type="ECO:0000256" key="14">
    <source>
        <dbReference type="PIRSR" id="PIRSR604469-1"/>
    </source>
</evidence>
<evidence type="ECO:0000256" key="3">
    <source>
        <dbReference type="ARBA" id="ARBA00009184"/>
    </source>
</evidence>
<evidence type="ECO:0000313" key="17">
    <source>
        <dbReference type="Proteomes" id="UP001154255"/>
    </source>
</evidence>
<feature type="active site" description="Nucleophile" evidence="14">
    <location>
        <position position="89"/>
    </location>
</feature>
<evidence type="ECO:0000256" key="7">
    <source>
        <dbReference type="ARBA" id="ARBA00022723"/>
    </source>
</evidence>
<dbReference type="NCBIfam" id="TIGR00338">
    <property type="entry name" value="serB"/>
    <property type="match status" value="1"/>
</dbReference>
<evidence type="ECO:0000256" key="5">
    <source>
        <dbReference type="ARBA" id="ARBA00015196"/>
    </source>
</evidence>
<dbReference type="SFLD" id="SFLDG01136">
    <property type="entry name" value="C1.6:_Phosphoserine_Phosphatas"/>
    <property type="match status" value="1"/>
</dbReference>
<evidence type="ECO:0000313" key="15">
    <source>
        <dbReference type="EMBL" id="CAI3930073.1"/>
    </source>
</evidence>
<dbReference type="EC" id="3.1.3.3" evidence="4"/>
<dbReference type="RefSeq" id="WP_271788960.1">
    <property type="nucleotide sequence ID" value="NZ_CAMXCJ010000001.1"/>
</dbReference>
<dbReference type="GO" id="GO:0000287">
    <property type="term" value="F:magnesium ion binding"/>
    <property type="evidence" value="ECO:0007669"/>
    <property type="project" value="TreeGrafter"/>
</dbReference>
<organism evidence="15 17">
    <name type="scientific">Commensalibacter communis</name>
    <dbReference type="NCBI Taxonomy" id="2972786"/>
    <lineage>
        <taxon>Bacteria</taxon>
        <taxon>Pseudomonadati</taxon>
        <taxon>Pseudomonadota</taxon>
        <taxon>Alphaproteobacteria</taxon>
        <taxon>Acetobacterales</taxon>
        <taxon>Acetobacteraceae</taxon>
    </lineage>
</organism>
<proteinExistence type="inferred from homology"/>
<dbReference type="EMBL" id="CAMXCM010000001">
    <property type="protein sequence ID" value="CAI3930073.1"/>
    <property type="molecule type" value="Genomic_DNA"/>
</dbReference>
<gene>
    <name evidence="16" type="ORF">R53529_LOCUS515</name>
    <name evidence="15" type="ORF">R53530_LOCUS586</name>
</gene>
<dbReference type="SUPFAM" id="SSF56784">
    <property type="entry name" value="HAD-like"/>
    <property type="match status" value="1"/>
</dbReference>
<keyword evidence="7" id="KW-0479">Metal-binding</keyword>
<keyword evidence="18" id="KW-1185">Reference proteome</keyword>
<keyword evidence="8" id="KW-0378">Hydrolase</keyword>
<dbReference type="Pfam" id="PF12710">
    <property type="entry name" value="HAD"/>
    <property type="match status" value="1"/>
</dbReference>
<dbReference type="InterPro" id="IPR050582">
    <property type="entry name" value="HAD-like_SerB"/>
</dbReference>
<evidence type="ECO:0000256" key="2">
    <source>
        <dbReference type="ARBA" id="ARBA00005135"/>
    </source>
</evidence>
<keyword evidence="10" id="KW-0718">Serine biosynthesis</keyword>
<accession>A0A9W4TNG3</accession>
<comment type="pathway">
    <text evidence="2">Amino-acid biosynthesis; L-serine biosynthesis; L-serine from 3-phospho-D-glycerate: step 3/3.</text>
</comment>
<dbReference type="SFLD" id="SFLDS00003">
    <property type="entry name" value="Haloacid_Dehalogenase"/>
    <property type="match status" value="1"/>
</dbReference>
<dbReference type="InterPro" id="IPR036412">
    <property type="entry name" value="HAD-like_sf"/>
</dbReference>
<evidence type="ECO:0000256" key="9">
    <source>
        <dbReference type="ARBA" id="ARBA00022842"/>
    </source>
</evidence>
<dbReference type="EMBL" id="CAMXCS010000001">
    <property type="protein sequence ID" value="CAI3930856.1"/>
    <property type="molecule type" value="Genomic_DNA"/>
</dbReference>
<dbReference type="PANTHER" id="PTHR43344">
    <property type="entry name" value="PHOSPHOSERINE PHOSPHATASE"/>
    <property type="match status" value="1"/>
</dbReference>
<dbReference type="NCBIfam" id="TIGR01488">
    <property type="entry name" value="HAD-SF-IB"/>
    <property type="match status" value="1"/>
</dbReference>
<comment type="similarity">
    <text evidence="3">Belongs to the HAD-like hydrolase superfamily. SerB family.</text>
</comment>
<dbReference type="Proteomes" id="UP001154259">
    <property type="component" value="Unassembled WGS sequence"/>
</dbReference>
<comment type="catalytic activity">
    <reaction evidence="12">
        <text>O-phospho-L-serine + H2O = L-serine + phosphate</text>
        <dbReference type="Rhea" id="RHEA:21208"/>
        <dbReference type="ChEBI" id="CHEBI:15377"/>
        <dbReference type="ChEBI" id="CHEBI:33384"/>
        <dbReference type="ChEBI" id="CHEBI:43474"/>
        <dbReference type="ChEBI" id="CHEBI:57524"/>
        <dbReference type="EC" id="3.1.3.3"/>
    </reaction>
</comment>
<dbReference type="InterPro" id="IPR004469">
    <property type="entry name" value="PSP"/>
</dbReference>
<evidence type="ECO:0000256" key="10">
    <source>
        <dbReference type="ARBA" id="ARBA00023299"/>
    </source>
</evidence>
<evidence type="ECO:0000256" key="12">
    <source>
        <dbReference type="ARBA" id="ARBA00048138"/>
    </source>
</evidence>
<dbReference type="PANTHER" id="PTHR43344:SF2">
    <property type="entry name" value="PHOSPHOSERINE PHOSPHATASE"/>
    <property type="match status" value="1"/>
</dbReference>
<comment type="cofactor">
    <cofactor evidence="1">
        <name>Mg(2+)</name>
        <dbReference type="ChEBI" id="CHEBI:18420"/>
    </cofactor>
</comment>
<evidence type="ECO:0000256" key="11">
    <source>
        <dbReference type="ARBA" id="ARBA00031693"/>
    </source>
</evidence>
<sequence>MSYLPYVITVVAPPSLLNQKVLDLIEPYYSLQDAQWLSQQEAIDIELPTTDLNDAKSIFKKMQTALRSQKVDIFLTPMLSRKKKLLIADMDSTIVQSETLDDLAAEVGIGEQIAAITKRAMNGELIFADALNERIALLKNVSADLLEKTWQHTKLNDGAQTLVATMRKHHAYTALISGGFTFFTQKVADKCGFHENHANQLSIQDNKLDGTVILPILGKEAKLFHLNRLTQTLNLTKNESMTIGDGANDLPMLTHAGLGIGYYPKPIVAEQLSNIIQYTSLRSALFIQGYKESEFVDELG</sequence>
<dbReference type="Proteomes" id="UP001154255">
    <property type="component" value="Unassembled WGS sequence"/>
</dbReference>
<keyword evidence="9" id="KW-0460">Magnesium</keyword>
<comment type="catalytic activity">
    <reaction evidence="13">
        <text>O-phospho-D-serine + H2O = D-serine + phosphate</text>
        <dbReference type="Rhea" id="RHEA:24873"/>
        <dbReference type="ChEBI" id="CHEBI:15377"/>
        <dbReference type="ChEBI" id="CHEBI:35247"/>
        <dbReference type="ChEBI" id="CHEBI:43474"/>
        <dbReference type="ChEBI" id="CHEBI:58680"/>
        <dbReference type="EC" id="3.1.3.3"/>
    </reaction>
</comment>
<dbReference type="GO" id="GO:0005737">
    <property type="term" value="C:cytoplasm"/>
    <property type="evidence" value="ECO:0007669"/>
    <property type="project" value="TreeGrafter"/>
</dbReference>
<keyword evidence="6" id="KW-0028">Amino-acid biosynthesis</keyword>
<dbReference type="Gene3D" id="3.40.50.1000">
    <property type="entry name" value="HAD superfamily/HAD-like"/>
    <property type="match status" value="1"/>
</dbReference>
<evidence type="ECO:0000256" key="8">
    <source>
        <dbReference type="ARBA" id="ARBA00022801"/>
    </source>
</evidence>
<comment type="caution">
    <text evidence="15">The sequence shown here is derived from an EMBL/GenBank/DDBJ whole genome shotgun (WGS) entry which is preliminary data.</text>
</comment>
<evidence type="ECO:0000256" key="13">
    <source>
        <dbReference type="ARBA" id="ARBA00048523"/>
    </source>
</evidence>
<dbReference type="GO" id="GO:0006564">
    <property type="term" value="P:L-serine biosynthetic process"/>
    <property type="evidence" value="ECO:0007669"/>
    <property type="project" value="UniProtKB-KW"/>
</dbReference>
<evidence type="ECO:0000256" key="1">
    <source>
        <dbReference type="ARBA" id="ARBA00001946"/>
    </source>
</evidence>
<dbReference type="AlphaFoldDB" id="A0A9W4TNG3"/>